<proteinExistence type="predicted"/>
<dbReference type="EMBL" id="CP073347">
    <property type="protein sequence ID" value="UTW10833.1"/>
    <property type="molecule type" value="Genomic_DNA"/>
</dbReference>
<sequence>MLIRKEQDLNAIQTEVFDILIGYNDEEKQALKKRASRRALEARRAIERHMEERNLTRHVDTDAWLDEA</sequence>
<organism evidence="1 2">
    <name type="scientific">Marinobacterium rhizophilum</name>
    <dbReference type="NCBI Taxonomy" id="420402"/>
    <lineage>
        <taxon>Bacteria</taxon>
        <taxon>Pseudomonadati</taxon>
        <taxon>Pseudomonadota</taxon>
        <taxon>Gammaproteobacteria</taxon>
        <taxon>Oceanospirillales</taxon>
        <taxon>Oceanospirillaceae</taxon>
        <taxon>Marinobacterium</taxon>
    </lineage>
</organism>
<evidence type="ECO:0000313" key="1">
    <source>
        <dbReference type="EMBL" id="UTW10833.1"/>
    </source>
</evidence>
<keyword evidence="2" id="KW-1185">Reference proteome</keyword>
<dbReference type="InterPro" id="IPR058059">
    <property type="entry name" value="PA3496-like"/>
</dbReference>
<reference evidence="1" key="1">
    <citation type="submission" date="2021-04" db="EMBL/GenBank/DDBJ databases">
        <title>Oceanospirillales bacteria with DddD are important DMSP degraders in coastal seawater.</title>
        <authorList>
            <person name="Liu J."/>
        </authorList>
    </citation>
    <scope>NUCLEOTIDE SEQUENCE</scope>
    <source>
        <strain evidence="1">D13-1</strain>
    </source>
</reference>
<dbReference type="Proteomes" id="UP001058461">
    <property type="component" value="Chromosome"/>
</dbReference>
<accession>A0ABY5HGU3</accession>
<dbReference type="RefSeq" id="WP_255852889.1">
    <property type="nucleotide sequence ID" value="NZ_CP073347.1"/>
</dbReference>
<evidence type="ECO:0000313" key="2">
    <source>
        <dbReference type="Proteomes" id="UP001058461"/>
    </source>
</evidence>
<gene>
    <name evidence="1" type="ORF">KDW95_16280</name>
</gene>
<name>A0ABY5HGU3_9GAMM</name>
<protein>
    <submittedName>
        <fullName evidence="1">Uncharacterized protein</fullName>
    </submittedName>
</protein>
<dbReference type="NCBIfam" id="NF046101">
    <property type="entry name" value="PA3496_fam"/>
    <property type="match status" value="1"/>
</dbReference>